<dbReference type="EMBL" id="BAAAYL010000004">
    <property type="protein sequence ID" value="GAA3381384.1"/>
    <property type="molecule type" value="Genomic_DNA"/>
</dbReference>
<protein>
    <submittedName>
        <fullName evidence="2">Uncharacterized protein</fullName>
    </submittedName>
</protein>
<gene>
    <name evidence="2" type="ORF">GCM10020367_72420</name>
</gene>
<feature type="compositionally biased region" description="Basic and acidic residues" evidence="1">
    <location>
        <begin position="104"/>
        <end position="118"/>
    </location>
</feature>
<keyword evidence="3" id="KW-1185">Reference proteome</keyword>
<reference evidence="3" key="1">
    <citation type="journal article" date="2019" name="Int. J. Syst. Evol. Microbiol.">
        <title>The Global Catalogue of Microorganisms (GCM) 10K type strain sequencing project: providing services to taxonomists for standard genome sequencing and annotation.</title>
        <authorList>
            <consortium name="The Broad Institute Genomics Platform"/>
            <consortium name="The Broad Institute Genome Sequencing Center for Infectious Disease"/>
            <person name="Wu L."/>
            <person name="Ma J."/>
        </authorList>
    </citation>
    <scope>NUCLEOTIDE SEQUENCE [LARGE SCALE GENOMIC DNA]</scope>
    <source>
        <strain evidence="3">JCM 9651</strain>
    </source>
</reference>
<sequence length="118" mass="13267">MWFRQRPTVRFHYRSVMSAPFAQGEDHPACGICPSKRLPREAFVVYDRPSRECPFDPADGFRYTLEDRTPACVHPHKLGVEPDRIAHPPKPLPSAEPEATCPGDRGKRGEARRGAEGS</sequence>
<dbReference type="Proteomes" id="UP001499990">
    <property type="component" value="Unassembled WGS sequence"/>
</dbReference>
<organism evidence="2 3">
    <name type="scientific">Streptomyces sannanensis</name>
    <dbReference type="NCBI Taxonomy" id="285536"/>
    <lineage>
        <taxon>Bacteria</taxon>
        <taxon>Bacillati</taxon>
        <taxon>Actinomycetota</taxon>
        <taxon>Actinomycetes</taxon>
        <taxon>Kitasatosporales</taxon>
        <taxon>Streptomycetaceae</taxon>
        <taxon>Streptomyces</taxon>
    </lineage>
</organism>
<comment type="caution">
    <text evidence="2">The sequence shown here is derived from an EMBL/GenBank/DDBJ whole genome shotgun (WGS) entry which is preliminary data.</text>
</comment>
<feature type="region of interest" description="Disordered" evidence="1">
    <location>
        <begin position="74"/>
        <end position="118"/>
    </location>
</feature>
<accession>A0ABP6SNB6</accession>
<evidence type="ECO:0000313" key="2">
    <source>
        <dbReference type="EMBL" id="GAA3381384.1"/>
    </source>
</evidence>
<evidence type="ECO:0000256" key="1">
    <source>
        <dbReference type="SAM" id="MobiDB-lite"/>
    </source>
</evidence>
<evidence type="ECO:0000313" key="3">
    <source>
        <dbReference type="Proteomes" id="UP001499990"/>
    </source>
</evidence>
<name>A0ABP6SNB6_9ACTN</name>
<proteinExistence type="predicted"/>